<accession>A0A1L9SHV2</accession>
<feature type="region of interest" description="Disordered" evidence="1">
    <location>
        <begin position="148"/>
        <end position="239"/>
    </location>
</feature>
<dbReference type="RefSeq" id="XP_022581299.1">
    <property type="nucleotide sequence ID" value="XM_022727840.1"/>
</dbReference>
<dbReference type="STRING" id="1073090.A0A1L9SHV2"/>
<gene>
    <name evidence="3" type="ORF">ASPZODRAFT_2130492</name>
</gene>
<feature type="signal peptide" evidence="2">
    <location>
        <begin position="1"/>
        <end position="25"/>
    </location>
</feature>
<feature type="compositionally biased region" description="Basic and acidic residues" evidence="1">
    <location>
        <begin position="334"/>
        <end position="351"/>
    </location>
</feature>
<dbReference type="AlphaFoldDB" id="A0A1L9SHV2"/>
<name>A0A1L9SHV2_9EURO</name>
<protein>
    <submittedName>
        <fullName evidence="3">Uncharacterized protein</fullName>
    </submittedName>
</protein>
<evidence type="ECO:0000313" key="4">
    <source>
        <dbReference type="Proteomes" id="UP000184188"/>
    </source>
</evidence>
<proteinExistence type="predicted"/>
<dbReference type="OrthoDB" id="4227234at2759"/>
<dbReference type="GeneID" id="34614304"/>
<feature type="compositionally biased region" description="Basic and acidic residues" evidence="1">
    <location>
        <begin position="148"/>
        <end position="161"/>
    </location>
</feature>
<reference evidence="4" key="1">
    <citation type="journal article" date="2017" name="Genome Biol.">
        <title>Comparative genomics reveals high biological diversity and specific adaptations in the industrially and medically important fungal genus Aspergillus.</title>
        <authorList>
            <person name="de Vries R.P."/>
            <person name="Riley R."/>
            <person name="Wiebenga A."/>
            <person name="Aguilar-Osorio G."/>
            <person name="Amillis S."/>
            <person name="Uchima C.A."/>
            <person name="Anderluh G."/>
            <person name="Asadollahi M."/>
            <person name="Askin M."/>
            <person name="Barry K."/>
            <person name="Battaglia E."/>
            <person name="Bayram O."/>
            <person name="Benocci T."/>
            <person name="Braus-Stromeyer S.A."/>
            <person name="Caldana C."/>
            <person name="Canovas D."/>
            <person name="Cerqueira G.C."/>
            <person name="Chen F."/>
            <person name="Chen W."/>
            <person name="Choi C."/>
            <person name="Clum A."/>
            <person name="Dos Santos R.A."/>
            <person name="Damasio A.R."/>
            <person name="Diallinas G."/>
            <person name="Emri T."/>
            <person name="Fekete E."/>
            <person name="Flipphi M."/>
            <person name="Freyberg S."/>
            <person name="Gallo A."/>
            <person name="Gournas C."/>
            <person name="Habgood R."/>
            <person name="Hainaut M."/>
            <person name="Harispe M.L."/>
            <person name="Henrissat B."/>
            <person name="Hilden K.S."/>
            <person name="Hope R."/>
            <person name="Hossain A."/>
            <person name="Karabika E."/>
            <person name="Karaffa L."/>
            <person name="Karanyi Z."/>
            <person name="Krasevec N."/>
            <person name="Kuo A."/>
            <person name="Kusch H."/>
            <person name="LaButti K."/>
            <person name="Lagendijk E.L."/>
            <person name="Lapidus A."/>
            <person name="Levasseur A."/>
            <person name="Lindquist E."/>
            <person name="Lipzen A."/>
            <person name="Logrieco A.F."/>
            <person name="MacCabe A."/>
            <person name="Maekelae M.R."/>
            <person name="Malavazi I."/>
            <person name="Melin P."/>
            <person name="Meyer V."/>
            <person name="Mielnichuk N."/>
            <person name="Miskei M."/>
            <person name="Molnar A.P."/>
            <person name="Mule G."/>
            <person name="Ngan C.Y."/>
            <person name="Orejas M."/>
            <person name="Orosz E."/>
            <person name="Ouedraogo J.P."/>
            <person name="Overkamp K.M."/>
            <person name="Park H.-S."/>
            <person name="Perrone G."/>
            <person name="Piumi F."/>
            <person name="Punt P.J."/>
            <person name="Ram A.F."/>
            <person name="Ramon A."/>
            <person name="Rauscher S."/>
            <person name="Record E."/>
            <person name="Riano-Pachon D.M."/>
            <person name="Robert V."/>
            <person name="Roehrig J."/>
            <person name="Ruller R."/>
            <person name="Salamov A."/>
            <person name="Salih N.S."/>
            <person name="Samson R.A."/>
            <person name="Sandor E."/>
            <person name="Sanguinetti M."/>
            <person name="Schuetze T."/>
            <person name="Sepcic K."/>
            <person name="Shelest E."/>
            <person name="Sherlock G."/>
            <person name="Sophianopoulou V."/>
            <person name="Squina F.M."/>
            <person name="Sun H."/>
            <person name="Susca A."/>
            <person name="Todd R.B."/>
            <person name="Tsang A."/>
            <person name="Unkles S.E."/>
            <person name="van de Wiele N."/>
            <person name="van Rossen-Uffink D."/>
            <person name="Oliveira J.V."/>
            <person name="Vesth T.C."/>
            <person name="Visser J."/>
            <person name="Yu J.-H."/>
            <person name="Zhou M."/>
            <person name="Andersen M.R."/>
            <person name="Archer D.B."/>
            <person name="Baker S.E."/>
            <person name="Benoit I."/>
            <person name="Brakhage A.A."/>
            <person name="Braus G.H."/>
            <person name="Fischer R."/>
            <person name="Frisvad J.C."/>
            <person name="Goldman G.H."/>
            <person name="Houbraken J."/>
            <person name="Oakley B."/>
            <person name="Pocsi I."/>
            <person name="Scazzocchio C."/>
            <person name="Seiboth B."/>
            <person name="vanKuyk P.A."/>
            <person name="Wortman J."/>
            <person name="Dyer P.S."/>
            <person name="Grigoriev I.V."/>
        </authorList>
    </citation>
    <scope>NUCLEOTIDE SEQUENCE [LARGE SCALE GENOMIC DNA]</scope>
    <source>
        <strain evidence="4">CBS 506.65</strain>
    </source>
</reference>
<dbReference type="VEuPathDB" id="FungiDB:ASPZODRAFT_2130492"/>
<keyword evidence="4" id="KW-1185">Reference proteome</keyword>
<evidence type="ECO:0000256" key="1">
    <source>
        <dbReference type="SAM" id="MobiDB-lite"/>
    </source>
</evidence>
<evidence type="ECO:0000256" key="2">
    <source>
        <dbReference type="SAM" id="SignalP"/>
    </source>
</evidence>
<feature type="compositionally biased region" description="Acidic residues" evidence="1">
    <location>
        <begin position="162"/>
        <end position="225"/>
    </location>
</feature>
<evidence type="ECO:0000313" key="3">
    <source>
        <dbReference type="EMBL" id="OJJ46789.1"/>
    </source>
</evidence>
<keyword evidence="2" id="KW-0732">Signal</keyword>
<organism evidence="3 4">
    <name type="scientific">Penicilliopsis zonata CBS 506.65</name>
    <dbReference type="NCBI Taxonomy" id="1073090"/>
    <lineage>
        <taxon>Eukaryota</taxon>
        <taxon>Fungi</taxon>
        <taxon>Dikarya</taxon>
        <taxon>Ascomycota</taxon>
        <taxon>Pezizomycotina</taxon>
        <taxon>Eurotiomycetes</taxon>
        <taxon>Eurotiomycetidae</taxon>
        <taxon>Eurotiales</taxon>
        <taxon>Aspergillaceae</taxon>
        <taxon>Penicilliopsis</taxon>
    </lineage>
</organism>
<dbReference type="Proteomes" id="UP000184188">
    <property type="component" value="Unassembled WGS sequence"/>
</dbReference>
<feature type="chain" id="PRO_5012883070" evidence="2">
    <location>
        <begin position="26"/>
        <end position="395"/>
    </location>
</feature>
<sequence length="395" mass="45304">MDSQKHIKIPLLIALFVILGPHTNRISLEQERVTKEKRDKERRQNVSVITAAVCRNLVHASVQEEKRLDDIRLAAREKWSGDVSAIITRVGSALAELKEKEMENERREGRGREMEDTMKRFFDFMLKEREDLTEKLLEVIIKITGHSEQGKENGDRKVEHDKEEEEYDGEDSEEEEEEGEEGEEGEEEEGYDDEYSGEEDEEYKDEEEEEECEEEYEEEEEEEEGLTGQPPFPLSDFDPFAPEFTCIGITKKGRRCRQGMLPRHNVSCAARRLQQLCLLSPSSDSFEKNPLFALAALRELADWMLCGWHREKSPQGDRIAREWYALLVPAREMPKDEEERGRKGADKRYETASDSETPSSEGIDASDYDSSSCSPTVCSFPSPGVADCARSLQQG</sequence>
<feature type="region of interest" description="Disordered" evidence="1">
    <location>
        <begin position="334"/>
        <end position="383"/>
    </location>
</feature>
<feature type="compositionally biased region" description="Polar residues" evidence="1">
    <location>
        <begin position="368"/>
        <end position="379"/>
    </location>
</feature>
<dbReference type="EMBL" id="KV878342">
    <property type="protein sequence ID" value="OJJ46789.1"/>
    <property type="molecule type" value="Genomic_DNA"/>
</dbReference>